<dbReference type="CDD" id="cd04184">
    <property type="entry name" value="GT2_RfbC_Mx_like"/>
    <property type="match status" value="1"/>
</dbReference>
<dbReference type="PANTHER" id="PTHR43179:SF7">
    <property type="entry name" value="RHAMNOSYLTRANSFERASE WBBL"/>
    <property type="match status" value="1"/>
</dbReference>
<dbReference type="Gene3D" id="3.90.550.10">
    <property type="entry name" value="Spore Coat Polysaccharide Biosynthesis Protein SpsA, Chain A"/>
    <property type="match status" value="2"/>
</dbReference>
<dbReference type="InterPro" id="IPR001173">
    <property type="entry name" value="Glyco_trans_2-like"/>
</dbReference>
<organism evidence="2 3">
    <name type="scientific">Thermodesulfobium acidiphilum</name>
    <dbReference type="NCBI Taxonomy" id="1794699"/>
    <lineage>
        <taxon>Bacteria</taxon>
        <taxon>Pseudomonadati</taxon>
        <taxon>Thermodesulfobiota</taxon>
        <taxon>Thermodesulfobiia</taxon>
        <taxon>Thermodesulfobiales</taxon>
        <taxon>Thermodesulfobiaceae</taxon>
        <taxon>Thermodesulfobium</taxon>
    </lineage>
</organism>
<dbReference type="OrthoDB" id="9815144at2"/>
<dbReference type="EMBL" id="CP020921">
    <property type="protein sequence ID" value="AWB09765.1"/>
    <property type="molecule type" value="Genomic_DNA"/>
</dbReference>
<keyword evidence="2" id="KW-0808">Transferase</keyword>
<sequence length="765" mass="89489">MFKIARLLSFFRKRYVIKKSRLFDEIYYLKSYPDVRAADVDPIKHYILFGAKERRNPSPYFQTAFYLDKYPDVAQSGINPLLHYILFGAKEGRWPNPEFDSGYYLLANPDVKKAGLNPLLHYILFGQHEGRKAKGNSEVRLLTIQNEPTKLIKLLRLINKTHIKKSIDYIRMYGLKAFFRKVKMKLVSDKRIQFLDDMDHDILYQCWITQNEPSVEELLAQRTTKFNYEPKISIIVPVWTTPKQFLIDMIESVLNQTYSNWELCIADGASKEAYVKDVLEEYIKKDDRIKVKYLSENKGIVGNSNEALSISTGDYVALLDHDDTLAPFALFEVVKAINENENADFIYSDEDKISEDGTKRFNPHFKPDWSPDTLRSYNYIAHLSVIKKELLNEVGWFREGYDGSQDYDLILRCTEKAKKIVHIPKILYHWRISQNSTAQNPNSKLYAFESAKKLLKDHLDRIRLKGKVRDGLFLGSYKIDYDITRNYKISIIIPNKDHKEDLERCINSILSKSTYKNYEIIIVENSSTQEKTFKYYEYLQNKYNNIFILEWKDAFNYSAVNNFAAKYAKGDILLFLNNDTEVINKNWLEEMIQYVQRKDVGAVGAKLYYPDDTIQHAGVIIGMLGIAGHSHRYFPKNSFGYFGKLGIVQNLSAVTGACLMMRKDVFNEVGGFDEEYPLVFNDVDICLKVRGKGYLVVWTPYAELYHHESKTRGFEDTPEKQERFKKEIELFKKKWGYILENCDPYYNPNLTLEREDFSYSRKPDV</sequence>
<feature type="domain" description="Glycosyltransferase 2-like" evidence="1">
    <location>
        <begin position="233"/>
        <end position="392"/>
    </location>
</feature>
<dbReference type="RefSeq" id="WP_108308507.1">
    <property type="nucleotide sequence ID" value="NZ_CP020921.1"/>
</dbReference>
<protein>
    <submittedName>
        <fullName evidence="2">Glycosyltransferase, GT2 family</fullName>
    </submittedName>
</protein>
<dbReference type="InterPro" id="IPR029044">
    <property type="entry name" value="Nucleotide-diphossugar_trans"/>
</dbReference>
<gene>
    <name evidence="2" type="ORF">TDSAC_0389</name>
</gene>
<dbReference type="SUPFAM" id="SSF53448">
    <property type="entry name" value="Nucleotide-diphospho-sugar transferases"/>
    <property type="match status" value="2"/>
</dbReference>
<dbReference type="KEGG" id="taci:TDSAC_0389"/>
<dbReference type="PANTHER" id="PTHR43179">
    <property type="entry name" value="RHAMNOSYLTRANSFERASE WBBL"/>
    <property type="match status" value="1"/>
</dbReference>
<dbReference type="CDD" id="cd04186">
    <property type="entry name" value="GT_2_like_c"/>
    <property type="match status" value="1"/>
</dbReference>
<accession>A0A2R4VZ05</accession>
<dbReference type="Pfam" id="PF00535">
    <property type="entry name" value="Glycos_transf_2"/>
    <property type="match status" value="2"/>
</dbReference>
<dbReference type="GO" id="GO:0016757">
    <property type="term" value="F:glycosyltransferase activity"/>
    <property type="evidence" value="ECO:0007669"/>
    <property type="project" value="UniProtKB-KW"/>
</dbReference>
<proteinExistence type="predicted"/>
<name>A0A2R4VZ05_THEAF</name>
<dbReference type="Proteomes" id="UP000244792">
    <property type="component" value="Chromosome"/>
</dbReference>
<dbReference type="AlphaFoldDB" id="A0A2R4VZ05"/>
<keyword evidence="3" id="KW-1185">Reference proteome</keyword>
<evidence type="ECO:0000313" key="3">
    <source>
        <dbReference type="Proteomes" id="UP000244792"/>
    </source>
</evidence>
<evidence type="ECO:0000313" key="2">
    <source>
        <dbReference type="EMBL" id="AWB09765.1"/>
    </source>
</evidence>
<evidence type="ECO:0000259" key="1">
    <source>
        <dbReference type="Pfam" id="PF00535"/>
    </source>
</evidence>
<reference evidence="2 3" key="1">
    <citation type="submission" date="2017-04" db="EMBL/GenBank/DDBJ databases">
        <title>Genomic insights into metabolism of Thermodesulfobium acidiphilum.</title>
        <authorList>
            <person name="Toshchakov S.V."/>
            <person name="Frolov E.N."/>
            <person name="Kublanov I.V."/>
            <person name="Samarov N.I."/>
            <person name="Novikov A."/>
            <person name="Lebedinsky A.V."/>
            <person name="Bonch-Osmolovskaya E.A."/>
            <person name="Chernyh N.A."/>
        </authorList>
    </citation>
    <scope>NUCLEOTIDE SEQUENCE [LARGE SCALE GENOMIC DNA]</scope>
    <source>
        <strain evidence="2 3">3127-1</strain>
    </source>
</reference>
<feature type="domain" description="Glycosyltransferase 2-like" evidence="1">
    <location>
        <begin position="490"/>
        <end position="669"/>
    </location>
</feature>